<organism evidence="2 3">
    <name type="scientific">Halobaculum gomorrense</name>
    <dbReference type="NCBI Taxonomy" id="43928"/>
    <lineage>
        <taxon>Archaea</taxon>
        <taxon>Methanobacteriati</taxon>
        <taxon>Methanobacteriota</taxon>
        <taxon>Stenosarchaea group</taxon>
        <taxon>Halobacteria</taxon>
        <taxon>Halobacteriales</taxon>
        <taxon>Haloferacaceae</taxon>
        <taxon>Halobaculum</taxon>
    </lineage>
</organism>
<keyword evidence="1" id="KW-1133">Transmembrane helix</keyword>
<evidence type="ECO:0000256" key="1">
    <source>
        <dbReference type="SAM" id="Phobius"/>
    </source>
</evidence>
<protein>
    <recommendedName>
        <fullName evidence="4">NPCBM-associated, NEW3 domain of alpha-galactosidase</fullName>
    </recommendedName>
</protein>
<evidence type="ECO:0000313" key="3">
    <source>
        <dbReference type="Proteomes" id="UP000184357"/>
    </source>
</evidence>
<evidence type="ECO:0008006" key="4">
    <source>
        <dbReference type="Google" id="ProtNLM"/>
    </source>
</evidence>
<dbReference type="EMBL" id="FQWV01000003">
    <property type="protein sequence ID" value="SHG93156.1"/>
    <property type="molecule type" value="Genomic_DNA"/>
</dbReference>
<dbReference type="Gene3D" id="2.60.40.10">
    <property type="entry name" value="Immunoglobulins"/>
    <property type="match status" value="1"/>
</dbReference>
<reference evidence="2 3" key="1">
    <citation type="submission" date="2016-11" db="EMBL/GenBank/DDBJ databases">
        <authorList>
            <person name="Jaros S."/>
            <person name="Januszkiewicz K."/>
            <person name="Wedrychowicz H."/>
        </authorList>
    </citation>
    <scope>NUCLEOTIDE SEQUENCE [LARGE SCALE GENOMIC DNA]</scope>
    <source>
        <strain evidence="2 3">DSM 9297</strain>
    </source>
</reference>
<dbReference type="RefSeq" id="WP_073307824.1">
    <property type="nucleotide sequence ID" value="NZ_FQWV01000003.1"/>
</dbReference>
<keyword evidence="3" id="KW-1185">Reference proteome</keyword>
<name>A0A1M5NUB7_9EURY</name>
<dbReference type="OrthoDB" id="346198at2157"/>
<dbReference type="AlphaFoldDB" id="A0A1M5NUB7"/>
<proteinExistence type="predicted"/>
<dbReference type="InterPro" id="IPR013783">
    <property type="entry name" value="Ig-like_fold"/>
</dbReference>
<accession>A0A1M5NUB7</accession>
<dbReference type="STRING" id="43928.SAMN05443636_1350"/>
<keyword evidence="1" id="KW-0472">Membrane</keyword>
<sequence>MTRTSSVARLLALAFAVVVVLGAATPAIGVQTTVETDAALTDQTVTDELSFTFTADSNGTVDATQEISRANGNVTFAFDSWERVGGGASGTSSSWEVVAGEEYRVTYEVTVTGSVSEQTYSGTAQISGATSASEQLEVYVDVLYPEFGVVDTGDPKLVFDNPNSQSQTTTFDVTVPNTGNGAMVLSDVSFSSVPADFTVDAVSIPDTIGANDEGDVGLEVTADDSVSAGTYSFTMTLEDNLGNTRDVSVSVDVVKPPIVSVPGDEVNVGDVLVGSSSTVDFQVEEIAGNDGIDGLTVEIIGAETDGSVSFNGLRSVSTSPGGSDTASVTMSGFDSADQHEELTWDLKVTPDAANAPSYTFTVTGRVIYPAKLERVESSDPTIPFDEPKSSTSTFQQTTEVGIVNSGDLEMTVVSADASMVTGGQYITAGISDLPNAVSGLSTGTATLSLTADDDTPEGEYEVEITVQTESAGTKTITRTVTVSQQPELSVSNSVSYGEVTITENRTQTIDVAERLGFESIENVQVKRVDGPNRWLTVVSEPRGTVAAGETKPLVVALQFDTQAELYQQYRWRFRVSGDGVETQTITVTARAKPYSFDRITEPLGQYESAVQWKRDTAVPMNEMLLTMEQRLRGDEKVPGADLSRGLAVGRATLLFVDSLDAARAAQENGSYAQAQRSLARAAVARDLMKQYAGSLEQPDLRSTARQGISAADEAFAATVADQRDHYRGVVEANKSAIANAEAHRALMRLAQYTGNDEAAQRHRAAYEDASARYRRLVDTAATRRASAESAYAAYRANATVVLAGYPLVFNPARADAALEQINRITDLYSDSAAGFRRAGATDEADATAERAATVGGRLAVSRYGLFGAIGAYALAVLLVLARVGFRTYAYVQDAEAATTGEFLTQMST</sequence>
<evidence type="ECO:0000313" key="2">
    <source>
        <dbReference type="EMBL" id="SHG93156.1"/>
    </source>
</evidence>
<keyword evidence="1" id="KW-0812">Transmembrane</keyword>
<feature type="transmembrane region" description="Helical" evidence="1">
    <location>
        <begin position="863"/>
        <end position="881"/>
    </location>
</feature>
<gene>
    <name evidence="2" type="ORF">SAMN05443636_1350</name>
</gene>
<dbReference type="Proteomes" id="UP000184357">
    <property type="component" value="Unassembled WGS sequence"/>
</dbReference>